<gene>
    <name evidence="8" type="ORF">V6N12_002614</name>
</gene>
<dbReference type="PROSITE" id="PS51192">
    <property type="entry name" value="HELICASE_ATP_BIND_1"/>
    <property type="match status" value="1"/>
</dbReference>
<dbReference type="EMBL" id="JBBPBM010000017">
    <property type="protein sequence ID" value="KAK8556203.1"/>
    <property type="molecule type" value="Genomic_DNA"/>
</dbReference>
<keyword evidence="4" id="KW-0347">Helicase</keyword>
<dbReference type="InterPro" id="IPR001650">
    <property type="entry name" value="Helicase_C-like"/>
</dbReference>
<keyword evidence="5" id="KW-0067">ATP-binding</keyword>
<dbReference type="InterPro" id="IPR011545">
    <property type="entry name" value="DEAD/DEAH_box_helicase_dom"/>
</dbReference>
<evidence type="ECO:0000259" key="7">
    <source>
        <dbReference type="PROSITE" id="PS51192"/>
    </source>
</evidence>
<dbReference type="EC" id="3.6.4.13" evidence="1"/>
<feature type="domain" description="Helicase ATP-binding" evidence="7">
    <location>
        <begin position="1"/>
        <end position="140"/>
    </location>
</feature>
<evidence type="ECO:0000256" key="6">
    <source>
        <dbReference type="ARBA" id="ARBA00022884"/>
    </source>
</evidence>
<protein>
    <recommendedName>
        <fullName evidence="1">RNA helicase</fullName>
        <ecNumber evidence="1">3.6.4.13</ecNumber>
    </recommendedName>
</protein>
<dbReference type="CDD" id="cd18787">
    <property type="entry name" value="SF2_C_DEAD"/>
    <property type="match status" value="1"/>
</dbReference>
<accession>A0ABR2E9H8</accession>
<organism evidence="8 9">
    <name type="scientific">Hibiscus sabdariffa</name>
    <name type="common">roselle</name>
    <dbReference type="NCBI Taxonomy" id="183260"/>
    <lineage>
        <taxon>Eukaryota</taxon>
        <taxon>Viridiplantae</taxon>
        <taxon>Streptophyta</taxon>
        <taxon>Embryophyta</taxon>
        <taxon>Tracheophyta</taxon>
        <taxon>Spermatophyta</taxon>
        <taxon>Magnoliopsida</taxon>
        <taxon>eudicotyledons</taxon>
        <taxon>Gunneridae</taxon>
        <taxon>Pentapetalae</taxon>
        <taxon>rosids</taxon>
        <taxon>malvids</taxon>
        <taxon>Malvales</taxon>
        <taxon>Malvaceae</taxon>
        <taxon>Malvoideae</taxon>
        <taxon>Hibiscus</taxon>
    </lineage>
</organism>
<evidence type="ECO:0000256" key="3">
    <source>
        <dbReference type="ARBA" id="ARBA00022801"/>
    </source>
</evidence>
<name>A0ABR2E9H8_9ROSI</name>
<reference evidence="8 9" key="1">
    <citation type="journal article" date="2024" name="G3 (Bethesda)">
        <title>Genome assembly of Hibiscus sabdariffa L. provides insights into metabolisms of medicinal natural products.</title>
        <authorList>
            <person name="Kim T."/>
        </authorList>
    </citation>
    <scope>NUCLEOTIDE SEQUENCE [LARGE SCALE GENOMIC DNA]</scope>
    <source>
        <strain evidence="8">TK-2024</strain>
        <tissue evidence="8">Old leaves</tissue>
    </source>
</reference>
<comment type="caution">
    <text evidence="8">The sequence shown here is derived from an EMBL/GenBank/DDBJ whole genome shotgun (WGS) entry which is preliminary data.</text>
</comment>
<dbReference type="SUPFAM" id="SSF52540">
    <property type="entry name" value="P-loop containing nucleoside triphosphate hydrolases"/>
    <property type="match status" value="1"/>
</dbReference>
<evidence type="ECO:0000256" key="5">
    <source>
        <dbReference type="ARBA" id="ARBA00022840"/>
    </source>
</evidence>
<evidence type="ECO:0000313" key="9">
    <source>
        <dbReference type="Proteomes" id="UP001472677"/>
    </source>
</evidence>
<sequence>MLSYISRLPPLSEENEAEGPYAFVMAPTRELAQQIEGETMKFAHYLGIKVVLIVGERRYVVLNQCNYVVLDEAGRMIDMGFEPQVMGVLDAIQSSNWKPENEDEELDDKRIYRTTYMFSSTMPPAVERLARKYLRIPVVVTVGTAGKATYLISQHVMMMKESEKFSRLQKLLNDLGDDTVIVFVNTKKNADTISKNLDKAGHKVTTLHATDVVGRGIDIPDVAHVVNYDMPSNIEIYLFNQSGSPIPLELAKHEASKFKPRMIPNRPSRRNDIFFCSLRVFIQVANEMIIVALKQLHLHVNCRMNLTLLATALVGNRKTVSEL</sequence>
<evidence type="ECO:0000256" key="4">
    <source>
        <dbReference type="ARBA" id="ARBA00022806"/>
    </source>
</evidence>
<dbReference type="Pfam" id="PF00270">
    <property type="entry name" value="DEAD"/>
    <property type="match status" value="1"/>
</dbReference>
<dbReference type="InterPro" id="IPR027417">
    <property type="entry name" value="P-loop_NTPase"/>
</dbReference>
<keyword evidence="3" id="KW-0378">Hydrolase</keyword>
<evidence type="ECO:0000256" key="1">
    <source>
        <dbReference type="ARBA" id="ARBA00012552"/>
    </source>
</evidence>
<keyword evidence="2" id="KW-0547">Nucleotide-binding</keyword>
<proteinExistence type="predicted"/>
<dbReference type="Proteomes" id="UP001472677">
    <property type="component" value="Unassembled WGS sequence"/>
</dbReference>
<dbReference type="InterPro" id="IPR014001">
    <property type="entry name" value="Helicase_ATP-bd"/>
</dbReference>
<keyword evidence="6" id="KW-0694">RNA-binding</keyword>
<evidence type="ECO:0000313" key="8">
    <source>
        <dbReference type="EMBL" id="KAK8556203.1"/>
    </source>
</evidence>
<dbReference type="Pfam" id="PF00271">
    <property type="entry name" value="Helicase_C"/>
    <property type="match status" value="1"/>
</dbReference>
<dbReference type="PANTHER" id="PTHR47958">
    <property type="entry name" value="ATP-DEPENDENT RNA HELICASE DBP3"/>
    <property type="match status" value="1"/>
</dbReference>
<evidence type="ECO:0000256" key="2">
    <source>
        <dbReference type="ARBA" id="ARBA00022741"/>
    </source>
</evidence>
<keyword evidence="9" id="KW-1185">Reference proteome</keyword>
<dbReference type="Gene3D" id="3.40.50.300">
    <property type="entry name" value="P-loop containing nucleotide triphosphate hydrolases"/>
    <property type="match status" value="4"/>
</dbReference>